<proteinExistence type="predicted"/>
<gene>
    <name evidence="2" type="ORF">M407DRAFT_81863</name>
</gene>
<dbReference type="Pfam" id="PF24626">
    <property type="entry name" value="SH3_Tf2-1"/>
    <property type="match status" value="1"/>
</dbReference>
<dbReference type="EMBL" id="KN823183">
    <property type="protein sequence ID" value="KIO20182.1"/>
    <property type="molecule type" value="Genomic_DNA"/>
</dbReference>
<sequence>MTGKGKKLLPKYDRPFEISAKLSPVTYRLRLLASYKLHPVVNIAHLQPYHSSPPEFGERS</sequence>
<keyword evidence="3" id="KW-1185">Reference proteome</keyword>
<name>A0A0C3LFF6_9AGAM</name>
<evidence type="ECO:0000313" key="3">
    <source>
        <dbReference type="Proteomes" id="UP000054248"/>
    </source>
</evidence>
<evidence type="ECO:0000313" key="2">
    <source>
        <dbReference type="EMBL" id="KIO20182.1"/>
    </source>
</evidence>
<reference evidence="2 3" key="1">
    <citation type="submission" date="2014-04" db="EMBL/GenBank/DDBJ databases">
        <authorList>
            <consortium name="DOE Joint Genome Institute"/>
            <person name="Kuo A."/>
            <person name="Girlanda M."/>
            <person name="Perotto S."/>
            <person name="Kohler A."/>
            <person name="Nagy L.G."/>
            <person name="Floudas D."/>
            <person name="Copeland A."/>
            <person name="Barry K.W."/>
            <person name="Cichocki N."/>
            <person name="Veneault-Fourrey C."/>
            <person name="LaButti K."/>
            <person name="Lindquist E.A."/>
            <person name="Lipzen A."/>
            <person name="Lundell T."/>
            <person name="Morin E."/>
            <person name="Murat C."/>
            <person name="Sun H."/>
            <person name="Tunlid A."/>
            <person name="Henrissat B."/>
            <person name="Grigoriev I.V."/>
            <person name="Hibbett D.S."/>
            <person name="Martin F."/>
            <person name="Nordberg H.P."/>
            <person name="Cantor M.N."/>
            <person name="Hua S.X."/>
        </authorList>
    </citation>
    <scope>NUCLEOTIDE SEQUENCE [LARGE SCALE GENOMIC DNA]</scope>
    <source>
        <strain evidence="2 3">MUT 4182</strain>
    </source>
</reference>
<feature type="domain" description="Tf2-1-like SH3-like" evidence="1">
    <location>
        <begin position="3"/>
        <end position="50"/>
    </location>
</feature>
<dbReference type="HOGENOM" id="CLU_2943543_0_0_1"/>
<dbReference type="InterPro" id="IPR056924">
    <property type="entry name" value="SH3_Tf2-1"/>
</dbReference>
<dbReference type="OrthoDB" id="3218226at2759"/>
<dbReference type="AlphaFoldDB" id="A0A0C3LFF6"/>
<reference evidence="3" key="2">
    <citation type="submission" date="2015-01" db="EMBL/GenBank/DDBJ databases">
        <title>Evolutionary Origins and Diversification of the Mycorrhizal Mutualists.</title>
        <authorList>
            <consortium name="DOE Joint Genome Institute"/>
            <consortium name="Mycorrhizal Genomics Consortium"/>
            <person name="Kohler A."/>
            <person name="Kuo A."/>
            <person name="Nagy L.G."/>
            <person name="Floudas D."/>
            <person name="Copeland A."/>
            <person name="Barry K.W."/>
            <person name="Cichocki N."/>
            <person name="Veneault-Fourrey C."/>
            <person name="LaButti K."/>
            <person name="Lindquist E.A."/>
            <person name="Lipzen A."/>
            <person name="Lundell T."/>
            <person name="Morin E."/>
            <person name="Murat C."/>
            <person name="Riley R."/>
            <person name="Ohm R."/>
            <person name="Sun H."/>
            <person name="Tunlid A."/>
            <person name="Henrissat B."/>
            <person name="Grigoriev I.V."/>
            <person name="Hibbett D.S."/>
            <person name="Martin F."/>
        </authorList>
    </citation>
    <scope>NUCLEOTIDE SEQUENCE [LARGE SCALE GENOMIC DNA]</scope>
    <source>
        <strain evidence="3">MUT 4182</strain>
    </source>
</reference>
<evidence type="ECO:0000259" key="1">
    <source>
        <dbReference type="Pfam" id="PF24626"/>
    </source>
</evidence>
<protein>
    <recommendedName>
        <fullName evidence="1">Tf2-1-like SH3-like domain-containing protein</fullName>
    </recommendedName>
</protein>
<accession>A0A0C3LFF6</accession>
<organism evidence="2 3">
    <name type="scientific">Tulasnella calospora MUT 4182</name>
    <dbReference type="NCBI Taxonomy" id="1051891"/>
    <lineage>
        <taxon>Eukaryota</taxon>
        <taxon>Fungi</taxon>
        <taxon>Dikarya</taxon>
        <taxon>Basidiomycota</taxon>
        <taxon>Agaricomycotina</taxon>
        <taxon>Agaricomycetes</taxon>
        <taxon>Cantharellales</taxon>
        <taxon>Tulasnellaceae</taxon>
        <taxon>Tulasnella</taxon>
    </lineage>
</organism>
<dbReference type="Proteomes" id="UP000054248">
    <property type="component" value="Unassembled WGS sequence"/>
</dbReference>